<dbReference type="KEGG" id="jre:109021514"/>
<dbReference type="Proteomes" id="UP000235220">
    <property type="component" value="Chromosome 6"/>
</dbReference>
<dbReference type="Gramene" id="Jr06_18900_p1">
    <property type="protein sequence ID" value="cds.Jr06_18900_p1"/>
    <property type="gene ID" value="Jr06_18900"/>
</dbReference>
<gene>
    <name evidence="2" type="primary">LOC109021514</name>
</gene>
<protein>
    <submittedName>
        <fullName evidence="2">Uncharacterized protein LOC109021514</fullName>
    </submittedName>
</protein>
<proteinExistence type="predicted"/>
<evidence type="ECO:0000313" key="2">
    <source>
        <dbReference type="RefSeq" id="XP_018859703.2"/>
    </source>
</evidence>
<keyword evidence="1" id="KW-1185">Reference proteome</keyword>
<dbReference type="PANTHER" id="PTHR33116:SF86">
    <property type="entry name" value="REVERSE TRANSCRIPTASE DOMAIN-CONTAINING PROTEIN"/>
    <property type="match status" value="1"/>
</dbReference>
<reference evidence="2" key="1">
    <citation type="submission" date="2025-08" db="UniProtKB">
        <authorList>
            <consortium name="RefSeq"/>
        </authorList>
    </citation>
    <scope>IDENTIFICATION</scope>
    <source>
        <tissue evidence="2">Leaves</tissue>
    </source>
</reference>
<dbReference type="RefSeq" id="XP_018859703.2">
    <property type="nucleotide sequence ID" value="XM_019004158.2"/>
</dbReference>
<organism evidence="1 2">
    <name type="scientific">Juglans regia</name>
    <name type="common">English walnut</name>
    <dbReference type="NCBI Taxonomy" id="51240"/>
    <lineage>
        <taxon>Eukaryota</taxon>
        <taxon>Viridiplantae</taxon>
        <taxon>Streptophyta</taxon>
        <taxon>Embryophyta</taxon>
        <taxon>Tracheophyta</taxon>
        <taxon>Spermatophyta</taxon>
        <taxon>Magnoliopsida</taxon>
        <taxon>eudicotyledons</taxon>
        <taxon>Gunneridae</taxon>
        <taxon>Pentapetalae</taxon>
        <taxon>rosids</taxon>
        <taxon>fabids</taxon>
        <taxon>Fagales</taxon>
        <taxon>Juglandaceae</taxon>
        <taxon>Juglans</taxon>
    </lineage>
</organism>
<name>A0A2I4HU92_JUGRE</name>
<sequence length="153" mass="17379">MGMRQLIKEISGLRSTGCFDKYLGLPTLVGRQKNSAFKGIIDRIWGKLNSWQSKFSSEAGKEILLKAVIQALPTLCMGLFRLQKTLCHQITNMMQNCFWGHHDSSQKIHWLSCKKICISKKSGGLGFQGFGGFYRYVSKAIVEDFATTFYFSY</sequence>
<evidence type="ECO:0000313" key="1">
    <source>
        <dbReference type="Proteomes" id="UP000235220"/>
    </source>
</evidence>
<dbReference type="GeneID" id="109021514"/>
<dbReference type="AlphaFoldDB" id="A0A2I4HU92"/>
<dbReference type="PANTHER" id="PTHR33116">
    <property type="entry name" value="REVERSE TRANSCRIPTASE ZINC-BINDING DOMAIN-CONTAINING PROTEIN-RELATED-RELATED"/>
    <property type="match status" value="1"/>
</dbReference>
<accession>A0A2I4HU92</accession>
<dbReference type="OrthoDB" id="1929473at2759"/>